<feature type="compositionally biased region" description="Polar residues" evidence="1">
    <location>
        <begin position="96"/>
        <end position="105"/>
    </location>
</feature>
<dbReference type="OrthoDB" id="6375801at2759"/>
<feature type="compositionally biased region" description="Basic and acidic residues" evidence="1">
    <location>
        <begin position="43"/>
        <end position="52"/>
    </location>
</feature>
<feature type="region of interest" description="Disordered" evidence="1">
    <location>
        <begin position="30"/>
        <end position="52"/>
    </location>
</feature>
<dbReference type="EMBL" id="OU893348">
    <property type="protein sequence ID" value="CAG9787374.1"/>
    <property type="molecule type" value="Genomic_DNA"/>
</dbReference>
<reference evidence="2" key="1">
    <citation type="submission" date="2021-12" db="EMBL/GenBank/DDBJ databases">
        <authorList>
            <person name="King R."/>
        </authorList>
    </citation>
    <scope>NUCLEOTIDE SEQUENCE</scope>
</reference>
<evidence type="ECO:0000313" key="2">
    <source>
        <dbReference type="EMBL" id="CAG9787374.1"/>
    </source>
</evidence>
<organism evidence="2 3">
    <name type="scientific">Diatraea saccharalis</name>
    <name type="common">sugarcane borer</name>
    <dbReference type="NCBI Taxonomy" id="40085"/>
    <lineage>
        <taxon>Eukaryota</taxon>
        <taxon>Metazoa</taxon>
        <taxon>Ecdysozoa</taxon>
        <taxon>Arthropoda</taxon>
        <taxon>Hexapoda</taxon>
        <taxon>Insecta</taxon>
        <taxon>Pterygota</taxon>
        <taxon>Neoptera</taxon>
        <taxon>Endopterygota</taxon>
        <taxon>Lepidoptera</taxon>
        <taxon>Glossata</taxon>
        <taxon>Ditrysia</taxon>
        <taxon>Pyraloidea</taxon>
        <taxon>Crambidae</taxon>
        <taxon>Crambinae</taxon>
        <taxon>Diatraea</taxon>
    </lineage>
</organism>
<dbReference type="AlphaFoldDB" id="A0A9N9WAT0"/>
<gene>
    <name evidence="2" type="ORF">DIATSA_LOCUS5260</name>
</gene>
<feature type="region of interest" description="Disordered" evidence="1">
    <location>
        <begin position="84"/>
        <end position="105"/>
    </location>
</feature>
<proteinExistence type="predicted"/>
<reference evidence="2" key="2">
    <citation type="submission" date="2022-10" db="EMBL/GenBank/DDBJ databases">
        <authorList>
            <consortium name="ENA_rothamsted_submissions"/>
            <consortium name="culmorum"/>
            <person name="King R."/>
        </authorList>
    </citation>
    <scope>NUCLEOTIDE SEQUENCE</scope>
</reference>
<evidence type="ECO:0000256" key="1">
    <source>
        <dbReference type="SAM" id="MobiDB-lite"/>
    </source>
</evidence>
<sequence>MDKLGIMYYNSQNFVPGCYMSTFESKKRLSSAEKQRRYRAKRKNDPVKEEAAKRRNLERYHANKCLVKDLTGLEHRAIKEIWRSASARKRDKTKTQDIYKTTSDS</sequence>
<evidence type="ECO:0000313" key="3">
    <source>
        <dbReference type="Proteomes" id="UP001153714"/>
    </source>
</evidence>
<protein>
    <submittedName>
        <fullName evidence="2">Uncharacterized protein</fullName>
    </submittedName>
</protein>
<dbReference type="Proteomes" id="UP001153714">
    <property type="component" value="Chromosome 17"/>
</dbReference>
<name>A0A9N9WAT0_9NEOP</name>
<accession>A0A9N9WAT0</accession>
<keyword evidence="3" id="KW-1185">Reference proteome</keyword>